<evidence type="ECO:0000256" key="4">
    <source>
        <dbReference type="PROSITE-ProRule" id="PRU00510"/>
    </source>
</evidence>
<keyword evidence="1" id="KW-0479">Metal-binding</keyword>
<protein>
    <submittedName>
        <fullName evidence="6">Transcriptional regulator, TraR/DksA family</fullName>
    </submittedName>
</protein>
<gene>
    <name evidence="6" type="ORF">SAMN05421637_1891</name>
</gene>
<dbReference type="PANTHER" id="PTHR33823">
    <property type="entry name" value="RNA POLYMERASE-BINDING TRANSCRIPTION FACTOR DKSA-RELATED"/>
    <property type="match status" value="1"/>
</dbReference>
<dbReference type="InterPro" id="IPR000962">
    <property type="entry name" value="Znf_DskA_TraR"/>
</dbReference>
<dbReference type="RefSeq" id="WP_042214388.1">
    <property type="nucleotide sequence ID" value="NZ_BBLU01000006.1"/>
</dbReference>
<keyword evidence="7" id="KW-1185">Reference proteome</keyword>
<sequence>MSSTDVTIVVVDPAELKPADAKQLPVREGDDAWKISDLRQIVEVLNADVERLVAELGVTEHELDDLLHTSEGAGDDQADAGSTALEREQEMSIVNNTRDMLEQSVDALRRIKTGRYGACQSCGQGIGRARLMAFPRANLCVACKQREERR</sequence>
<evidence type="ECO:0000259" key="5">
    <source>
        <dbReference type="Pfam" id="PF01258"/>
    </source>
</evidence>
<evidence type="ECO:0000256" key="1">
    <source>
        <dbReference type="ARBA" id="ARBA00022723"/>
    </source>
</evidence>
<reference evidence="7" key="1">
    <citation type="submission" date="2016-10" db="EMBL/GenBank/DDBJ databases">
        <authorList>
            <person name="Varghese N."/>
        </authorList>
    </citation>
    <scope>NUCLEOTIDE SEQUENCE [LARGE SCALE GENOMIC DNA]</scope>
    <source>
        <strain evidence="7">DSM 24868</strain>
    </source>
</reference>
<dbReference type="eggNOG" id="COG1734">
    <property type="taxonomic scope" value="Bacteria"/>
</dbReference>
<evidence type="ECO:0000256" key="2">
    <source>
        <dbReference type="ARBA" id="ARBA00022771"/>
    </source>
</evidence>
<dbReference type="PROSITE" id="PS51128">
    <property type="entry name" value="ZF_DKSA_2"/>
    <property type="match status" value="1"/>
</dbReference>
<accession>A0A1H6Z270</accession>
<dbReference type="OrthoDB" id="9803742at2"/>
<evidence type="ECO:0000313" key="6">
    <source>
        <dbReference type="EMBL" id="SEJ46766.1"/>
    </source>
</evidence>
<dbReference type="EMBL" id="FNZI01000004">
    <property type="protein sequence ID" value="SEJ46766.1"/>
    <property type="molecule type" value="Genomic_DNA"/>
</dbReference>
<dbReference type="Proteomes" id="UP000183315">
    <property type="component" value="Unassembled WGS sequence"/>
</dbReference>
<dbReference type="InterPro" id="IPR037187">
    <property type="entry name" value="DnaK_N"/>
</dbReference>
<dbReference type="Pfam" id="PF01258">
    <property type="entry name" value="zf-dskA_traR"/>
    <property type="match status" value="1"/>
</dbReference>
<feature type="zinc finger region" description="dksA C4-type" evidence="4">
    <location>
        <begin position="119"/>
        <end position="143"/>
    </location>
</feature>
<dbReference type="Gene3D" id="1.20.120.910">
    <property type="entry name" value="DksA, coiled-coil domain"/>
    <property type="match status" value="1"/>
</dbReference>
<dbReference type="STRING" id="1043493.SAMN05421637_1891"/>
<organism evidence="6 7">
    <name type="scientific">Demequina mangrovi</name>
    <dbReference type="NCBI Taxonomy" id="1043493"/>
    <lineage>
        <taxon>Bacteria</taxon>
        <taxon>Bacillati</taxon>
        <taxon>Actinomycetota</taxon>
        <taxon>Actinomycetes</taxon>
        <taxon>Micrococcales</taxon>
        <taxon>Demequinaceae</taxon>
        <taxon>Demequina</taxon>
    </lineage>
</organism>
<proteinExistence type="predicted"/>
<evidence type="ECO:0000256" key="3">
    <source>
        <dbReference type="ARBA" id="ARBA00022833"/>
    </source>
</evidence>
<name>A0A1H6Z270_9MICO</name>
<keyword evidence="3" id="KW-0862">Zinc</keyword>
<evidence type="ECO:0000313" key="7">
    <source>
        <dbReference type="Proteomes" id="UP000183315"/>
    </source>
</evidence>
<keyword evidence="2" id="KW-0863">Zinc-finger</keyword>
<dbReference type="AlphaFoldDB" id="A0A1H6Z270"/>
<dbReference type="PANTHER" id="PTHR33823:SF2">
    <property type="entry name" value="RNA POLYMERASE-BINDING TRANSCRIPTION FACTOR DKSA"/>
    <property type="match status" value="1"/>
</dbReference>
<dbReference type="SUPFAM" id="SSF109635">
    <property type="entry name" value="DnaK suppressor protein DksA, alpha-hairpin domain"/>
    <property type="match status" value="1"/>
</dbReference>
<dbReference type="GO" id="GO:0008270">
    <property type="term" value="F:zinc ion binding"/>
    <property type="evidence" value="ECO:0007669"/>
    <property type="project" value="UniProtKB-KW"/>
</dbReference>
<dbReference type="SUPFAM" id="SSF57716">
    <property type="entry name" value="Glucocorticoid receptor-like (DNA-binding domain)"/>
    <property type="match status" value="1"/>
</dbReference>
<feature type="domain" description="Zinc finger DksA/TraR C4-type" evidence="5">
    <location>
        <begin position="114"/>
        <end position="149"/>
    </location>
</feature>